<feature type="transmembrane region" description="Helical" evidence="1">
    <location>
        <begin position="169"/>
        <end position="193"/>
    </location>
</feature>
<dbReference type="NCBIfam" id="TIGR00697">
    <property type="entry name" value="queuosine precursor transporter"/>
    <property type="match status" value="1"/>
</dbReference>
<dbReference type="HAMAP" id="MF_02088">
    <property type="entry name" value="Q_prec_transport"/>
    <property type="match status" value="1"/>
</dbReference>
<dbReference type="Proteomes" id="UP000501518">
    <property type="component" value="Chromosome"/>
</dbReference>
<feature type="transmembrane region" description="Helical" evidence="1">
    <location>
        <begin position="96"/>
        <end position="118"/>
    </location>
</feature>
<keyword evidence="1" id="KW-1133">Transmembrane helix</keyword>
<comment type="similarity">
    <text evidence="1">Belongs to the vitamin uptake transporter (VUT/ECF) (TC 2.A.88) family. Q precursor transporter subfamily.</text>
</comment>
<comment type="subcellular location">
    <subcellularLocation>
        <location evidence="1">Cell membrane</location>
        <topology evidence="1">Multi-pass membrane protein</topology>
    </subcellularLocation>
</comment>
<keyword evidence="1" id="KW-0472">Membrane</keyword>
<dbReference type="Pfam" id="PF02592">
    <property type="entry name" value="Vut_1"/>
    <property type="match status" value="1"/>
</dbReference>
<feature type="transmembrane region" description="Helical" evidence="1">
    <location>
        <begin position="130"/>
        <end position="149"/>
    </location>
</feature>
<dbReference type="InterPro" id="IPR003744">
    <property type="entry name" value="YhhQ"/>
</dbReference>
<keyword evidence="1" id="KW-1003">Cell membrane</keyword>
<feature type="region of interest" description="Disordered" evidence="2">
    <location>
        <begin position="1"/>
        <end position="56"/>
    </location>
</feature>
<dbReference type="GO" id="GO:0005886">
    <property type="term" value="C:plasma membrane"/>
    <property type="evidence" value="ECO:0007669"/>
    <property type="project" value="UniProtKB-SubCell"/>
</dbReference>
<keyword evidence="1" id="KW-0812">Transmembrane</keyword>
<proteinExistence type="inferred from homology"/>
<dbReference type="KEGG" id="blut:EW640_13115"/>
<dbReference type="EMBL" id="CP035810">
    <property type="protein sequence ID" value="QIN30098.1"/>
    <property type="molecule type" value="Genomic_DNA"/>
</dbReference>
<organism evidence="3 4">
    <name type="scientific">Brevibacterium luteolum</name>
    <dbReference type="NCBI Taxonomy" id="199591"/>
    <lineage>
        <taxon>Bacteria</taxon>
        <taxon>Bacillati</taxon>
        <taxon>Actinomycetota</taxon>
        <taxon>Actinomycetes</taxon>
        <taxon>Micrococcales</taxon>
        <taxon>Brevibacteriaceae</taxon>
        <taxon>Brevibacterium</taxon>
    </lineage>
</organism>
<dbReference type="GO" id="GO:0022857">
    <property type="term" value="F:transmembrane transporter activity"/>
    <property type="evidence" value="ECO:0007669"/>
    <property type="project" value="UniProtKB-UniRule"/>
</dbReference>
<feature type="transmembrane region" description="Helical" evidence="1">
    <location>
        <begin position="237"/>
        <end position="260"/>
    </location>
</feature>
<keyword evidence="1" id="KW-0813">Transport</keyword>
<feature type="transmembrane region" description="Helical" evidence="1">
    <location>
        <begin position="205"/>
        <end position="231"/>
    </location>
</feature>
<evidence type="ECO:0000313" key="3">
    <source>
        <dbReference type="EMBL" id="QIN30098.1"/>
    </source>
</evidence>
<dbReference type="AlphaFoldDB" id="A0A6G8KZ60"/>
<feature type="compositionally biased region" description="Low complexity" evidence="2">
    <location>
        <begin position="34"/>
        <end position="56"/>
    </location>
</feature>
<sequence>MDRRSPLNPENIDKPAASGQPGPHSEHPAENTQSPTPANPATASGTATASGAEPSGAGTRLAAFATSRGRYYAIVLAVFCVVLIVSNISATKVIGFGPIVTDGGAFLFPIAYILGDVISEVYGFAAARKAVITGFALQIVASFVFWLVLISPPGPGYENQAAFEAVLGFYPRIVLASLVGYVVGQLLNSYVLVRVKRAMGEKRLWVRLMCSTGVGEFADTLLFCTIAFAGVIPGSDFIVYIIVGFVYKVAVEVLCLPLTYQVIKVFKRHEPSYGNVDETEHLRANAAKL</sequence>
<name>A0A6G8KZ60_9MICO</name>
<evidence type="ECO:0000313" key="4">
    <source>
        <dbReference type="Proteomes" id="UP000501518"/>
    </source>
</evidence>
<dbReference type="PANTHER" id="PTHR34300">
    <property type="entry name" value="QUEUOSINE PRECURSOR TRANSPORTER-RELATED"/>
    <property type="match status" value="1"/>
</dbReference>
<dbReference type="PANTHER" id="PTHR34300:SF2">
    <property type="entry name" value="QUEUOSINE PRECURSOR TRANSPORTER-RELATED"/>
    <property type="match status" value="1"/>
</dbReference>
<feature type="transmembrane region" description="Helical" evidence="1">
    <location>
        <begin position="71"/>
        <end position="90"/>
    </location>
</feature>
<evidence type="ECO:0000256" key="2">
    <source>
        <dbReference type="SAM" id="MobiDB-lite"/>
    </source>
</evidence>
<evidence type="ECO:0000256" key="1">
    <source>
        <dbReference type="HAMAP-Rule" id="MF_02088"/>
    </source>
</evidence>
<comment type="function">
    <text evidence="1">Involved in the import of queuosine (Q) precursors, required for Q precursor salvage.</text>
</comment>
<reference evidence="3 4" key="1">
    <citation type="submission" date="2019-02" db="EMBL/GenBank/DDBJ databases">
        <title>Complete Genome Sequence and Methylome Analysis of Brevibacterium luteolum NEB1784.</title>
        <authorList>
            <person name="Fomenkov A."/>
            <person name="Roberts R.J."/>
        </authorList>
    </citation>
    <scope>NUCLEOTIDE SEQUENCE [LARGE SCALE GENOMIC DNA]</scope>
    <source>
        <strain evidence="3 4">NEB1784</strain>
    </source>
</reference>
<gene>
    <name evidence="3" type="ORF">EW640_13115</name>
</gene>
<accession>A0A6G8KZ60</accession>
<protein>
    <recommendedName>
        <fullName evidence="1">Probable queuosine precursor transporter</fullName>
        <shortName evidence="1">Q precursor transporter</shortName>
    </recommendedName>
</protein>